<feature type="signal peptide" evidence="1">
    <location>
        <begin position="1"/>
        <end position="23"/>
    </location>
</feature>
<dbReference type="Proteomes" id="UP000886653">
    <property type="component" value="Unassembled WGS sequence"/>
</dbReference>
<organism evidence="2 3">
    <name type="scientific">Cronartium quercuum f. sp. fusiforme G11</name>
    <dbReference type="NCBI Taxonomy" id="708437"/>
    <lineage>
        <taxon>Eukaryota</taxon>
        <taxon>Fungi</taxon>
        <taxon>Dikarya</taxon>
        <taxon>Basidiomycota</taxon>
        <taxon>Pucciniomycotina</taxon>
        <taxon>Pucciniomycetes</taxon>
        <taxon>Pucciniales</taxon>
        <taxon>Coleosporiaceae</taxon>
        <taxon>Cronartium</taxon>
    </lineage>
</organism>
<keyword evidence="1" id="KW-0732">Signal</keyword>
<gene>
    <name evidence="2" type="ORF">CROQUDRAFT_132156</name>
</gene>
<evidence type="ECO:0000313" key="3">
    <source>
        <dbReference type="Proteomes" id="UP000886653"/>
    </source>
</evidence>
<evidence type="ECO:0000256" key="1">
    <source>
        <dbReference type="SAM" id="SignalP"/>
    </source>
</evidence>
<name>A0A9P6NJ76_9BASI</name>
<dbReference type="EMBL" id="MU167241">
    <property type="protein sequence ID" value="KAG0148001.1"/>
    <property type="molecule type" value="Genomic_DNA"/>
</dbReference>
<feature type="chain" id="PRO_5040404483" evidence="1">
    <location>
        <begin position="24"/>
        <end position="214"/>
    </location>
</feature>
<dbReference type="AlphaFoldDB" id="A0A9P6NJ76"/>
<proteinExistence type="predicted"/>
<sequence length="214" mass="23286">MPSLISLRLVFIIATLALVAVKAQVGGSKKAQAADPYELFKAKPWLEECRTELKVHVKKLKYIASKDHPPETTSDAVPDICVELTDIAKDLHHLYNGLAAPPPPFTEVKAAAVPALAAIGGIPTVRAIGRIVASILNSLETAYYISVGFVDQNTKVVLANNLTGVSDWTTQTLDYLIYKLHFDISETVREGVNLTAFSYMDYGFAKIATILLQS</sequence>
<accession>A0A9P6NJ76</accession>
<protein>
    <submittedName>
        <fullName evidence="2">Uncharacterized protein</fullName>
    </submittedName>
</protein>
<comment type="caution">
    <text evidence="2">The sequence shown here is derived from an EMBL/GenBank/DDBJ whole genome shotgun (WGS) entry which is preliminary data.</text>
</comment>
<keyword evidence="3" id="KW-1185">Reference proteome</keyword>
<reference evidence="2" key="1">
    <citation type="submission" date="2013-11" db="EMBL/GenBank/DDBJ databases">
        <title>Genome sequence of the fusiform rust pathogen reveals effectors for host alternation and coevolution with pine.</title>
        <authorList>
            <consortium name="DOE Joint Genome Institute"/>
            <person name="Smith K."/>
            <person name="Pendleton A."/>
            <person name="Kubisiak T."/>
            <person name="Anderson C."/>
            <person name="Salamov A."/>
            <person name="Aerts A."/>
            <person name="Riley R."/>
            <person name="Clum A."/>
            <person name="Lindquist E."/>
            <person name="Ence D."/>
            <person name="Campbell M."/>
            <person name="Kronenberg Z."/>
            <person name="Feau N."/>
            <person name="Dhillon B."/>
            <person name="Hamelin R."/>
            <person name="Burleigh J."/>
            <person name="Smith J."/>
            <person name="Yandell M."/>
            <person name="Nelson C."/>
            <person name="Grigoriev I."/>
            <person name="Davis J."/>
        </authorList>
    </citation>
    <scope>NUCLEOTIDE SEQUENCE</scope>
    <source>
        <strain evidence="2">G11</strain>
    </source>
</reference>
<evidence type="ECO:0000313" key="2">
    <source>
        <dbReference type="EMBL" id="KAG0148001.1"/>
    </source>
</evidence>